<proteinExistence type="predicted"/>
<feature type="region of interest" description="Disordered" evidence="1">
    <location>
        <begin position="77"/>
        <end position="111"/>
    </location>
</feature>
<comment type="caution">
    <text evidence="2">The sequence shown here is derived from an EMBL/GenBank/DDBJ whole genome shotgun (WGS) entry which is preliminary data.</text>
</comment>
<name>A0ABQ7ANV7_BRACR</name>
<organism evidence="2 3">
    <name type="scientific">Brassica cretica</name>
    <name type="common">Mustard</name>
    <dbReference type="NCBI Taxonomy" id="69181"/>
    <lineage>
        <taxon>Eukaryota</taxon>
        <taxon>Viridiplantae</taxon>
        <taxon>Streptophyta</taxon>
        <taxon>Embryophyta</taxon>
        <taxon>Tracheophyta</taxon>
        <taxon>Spermatophyta</taxon>
        <taxon>Magnoliopsida</taxon>
        <taxon>eudicotyledons</taxon>
        <taxon>Gunneridae</taxon>
        <taxon>Pentapetalae</taxon>
        <taxon>rosids</taxon>
        <taxon>malvids</taxon>
        <taxon>Brassicales</taxon>
        <taxon>Brassicaceae</taxon>
        <taxon>Brassiceae</taxon>
        <taxon>Brassica</taxon>
    </lineage>
</organism>
<reference evidence="2 3" key="1">
    <citation type="journal article" date="2020" name="BMC Genomics">
        <title>Intraspecific diversification of the crop wild relative Brassica cretica Lam. using demographic model selection.</title>
        <authorList>
            <person name="Kioukis A."/>
            <person name="Michalopoulou V.A."/>
            <person name="Briers L."/>
            <person name="Pirintsos S."/>
            <person name="Studholme D.J."/>
            <person name="Pavlidis P."/>
            <person name="Sarris P.F."/>
        </authorList>
    </citation>
    <scope>NUCLEOTIDE SEQUENCE [LARGE SCALE GENOMIC DNA]</scope>
    <source>
        <strain evidence="3">cv. PFS-1207/04</strain>
    </source>
</reference>
<sequence length="138" mass="14897">MAPPDQKGPNTKASTSKRVYRKSPHVNKLLLASTKKDKRIPPQDSRRASGSKYVAKTPPSSSFCVDLQANLFSSPGKAAISYGASGSSGSSTEAEYSSDPISEDDDIPPPEEDRFIEVMTRKMQKQARKARAGGPKIL</sequence>
<feature type="compositionally biased region" description="Polar residues" evidence="1">
    <location>
        <begin position="8"/>
        <end position="17"/>
    </location>
</feature>
<accession>A0ABQ7ANV7</accession>
<keyword evidence="3" id="KW-1185">Reference proteome</keyword>
<dbReference type="Proteomes" id="UP000266723">
    <property type="component" value="Unassembled WGS sequence"/>
</dbReference>
<dbReference type="EMBL" id="QGKV02001556">
    <property type="protein sequence ID" value="KAF3515738.1"/>
    <property type="molecule type" value="Genomic_DNA"/>
</dbReference>
<gene>
    <name evidence="2" type="ORF">DY000_02064151</name>
</gene>
<evidence type="ECO:0000256" key="1">
    <source>
        <dbReference type="SAM" id="MobiDB-lite"/>
    </source>
</evidence>
<feature type="region of interest" description="Disordered" evidence="1">
    <location>
        <begin position="1"/>
        <end position="61"/>
    </location>
</feature>
<evidence type="ECO:0000313" key="2">
    <source>
        <dbReference type="EMBL" id="KAF3515738.1"/>
    </source>
</evidence>
<protein>
    <submittedName>
        <fullName evidence="2">Uncharacterized protein</fullName>
    </submittedName>
</protein>
<feature type="compositionally biased region" description="Acidic residues" evidence="1">
    <location>
        <begin position="101"/>
        <end position="110"/>
    </location>
</feature>
<evidence type="ECO:0000313" key="3">
    <source>
        <dbReference type="Proteomes" id="UP000266723"/>
    </source>
</evidence>
<feature type="compositionally biased region" description="Low complexity" evidence="1">
    <location>
        <begin position="81"/>
        <end position="100"/>
    </location>
</feature>